<dbReference type="EC" id="4.3.1.18" evidence="6"/>
<dbReference type="GO" id="GO:0009097">
    <property type="term" value="P:isoleucine biosynthetic process"/>
    <property type="evidence" value="ECO:0007669"/>
    <property type="project" value="TreeGrafter"/>
</dbReference>
<dbReference type="NCBIfam" id="TIGR02035">
    <property type="entry name" value="D_Ser_am_lyase"/>
    <property type="match status" value="1"/>
</dbReference>
<dbReference type="Gene3D" id="3.40.50.1100">
    <property type="match status" value="2"/>
</dbReference>
<evidence type="ECO:0000256" key="6">
    <source>
        <dbReference type="HAMAP-Rule" id="MF_01030"/>
    </source>
</evidence>
<organism evidence="8 9">
    <name type="scientific">Citrobacter koseri</name>
    <name type="common">Citrobacter diversus</name>
    <dbReference type="NCBI Taxonomy" id="545"/>
    <lineage>
        <taxon>Bacteria</taxon>
        <taxon>Pseudomonadati</taxon>
        <taxon>Pseudomonadota</taxon>
        <taxon>Gammaproteobacteria</taxon>
        <taxon>Enterobacterales</taxon>
        <taxon>Enterobacteriaceae</taxon>
        <taxon>Citrobacter</taxon>
    </lineage>
</organism>
<dbReference type="PROSITE" id="PS00165">
    <property type="entry name" value="DEHYDRATASE_SER_THR"/>
    <property type="match status" value="1"/>
</dbReference>
<dbReference type="InterPro" id="IPR050147">
    <property type="entry name" value="Ser/Thr_Dehydratase"/>
</dbReference>
<feature type="modified residue" description="N6-(pyridoxal phosphate)lysine" evidence="6">
    <location>
        <position position="32"/>
    </location>
</feature>
<comment type="catalytic activity">
    <reaction evidence="4 6">
        <text>D-serine = pyruvate + NH4(+)</text>
        <dbReference type="Rhea" id="RHEA:13977"/>
        <dbReference type="ChEBI" id="CHEBI:15361"/>
        <dbReference type="ChEBI" id="CHEBI:28938"/>
        <dbReference type="ChEBI" id="CHEBI:35247"/>
        <dbReference type="EC" id="4.3.1.18"/>
    </reaction>
</comment>
<name>A0A2X2WM76_CITKO</name>
<dbReference type="AlphaFoldDB" id="A0A2X2WM76"/>
<dbReference type="Proteomes" id="UP000251584">
    <property type="component" value="Unassembled WGS sequence"/>
</dbReference>
<feature type="domain" description="Tryptophan synthase beta chain-like PALP" evidence="7">
    <location>
        <begin position="4"/>
        <end position="310"/>
    </location>
</feature>
<dbReference type="InterPro" id="IPR000634">
    <property type="entry name" value="Ser/Thr_deHydtase_PyrdxlP-BS"/>
</dbReference>
<dbReference type="GO" id="GO:0016836">
    <property type="term" value="F:hydro-lyase activity"/>
    <property type="evidence" value="ECO:0007669"/>
    <property type="project" value="UniProtKB-UniRule"/>
</dbReference>
<dbReference type="PANTHER" id="PTHR48078">
    <property type="entry name" value="THREONINE DEHYDRATASE, MITOCHONDRIAL-RELATED"/>
    <property type="match status" value="1"/>
</dbReference>
<accession>A0A2X2WM76</accession>
<evidence type="ECO:0000313" key="9">
    <source>
        <dbReference type="Proteomes" id="UP000251584"/>
    </source>
</evidence>
<sequence>MQQRLEKEYGQKISGELLLKKDSHLPISGSIKARGGIYEVLAHAEKLALEAGLLTTEDDYSVMLSPEFRQFFSQYSIAVGSTGNLGLSIGIMSACIGFKVTVHMSADARAWKKAKLRSHGVTVVEYEEDYGVAVEQGRKAAQSDPNCFFIDDENSRTLFLGYAVAGQRLKAQFAQQGRVVDADHPLFVYLPCGVGGGPGGVAFGLKLAFGDNVHCFFAEPTHSPCMLLGVYTGLHDAISVQEIGVDNLTAADGLAVGRASGFVGRAMERLLDGLYTLDDRTMYDMLGWLAQEEGIRLEPSALAGMAGPQRVCRSTDYQQMHAFSAEQLNHATHLVWATGGGMVPEEEMAQYLAKGR</sequence>
<reference evidence="8 9" key="1">
    <citation type="submission" date="2018-06" db="EMBL/GenBank/DDBJ databases">
        <authorList>
            <consortium name="Pathogen Informatics"/>
            <person name="Doyle S."/>
        </authorList>
    </citation>
    <scope>NUCLEOTIDE SEQUENCE [LARGE SCALE GENOMIC DNA]</scope>
    <source>
        <strain evidence="8 9">NCTC10786</strain>
    </source>
</reference>
<evidence type="ECO:0000256" key="5">
    <source>
        <dbReference type="ARBA" id="ARBA00061269"/>
    </source>
</evidence>
<dbReference type="InterPro" id="IPR036052">
    <property type="entry name" value="TrpB-like_PALP_sf"/>
</dbReference>
<dbReference type="Pfam" id="PF00291">
    <property type="entry name" value="PALP"/>
    <property type="match status" value="1"/>
</dbReference>
<dbReference type="SUPFAM" id="SSF53686">
    <property type="entry name" value="Tryptophan synthase beta subunit-like PLP-dependent enzymes"/>
    <property type="match status" value="1"/>
</dbReference>
<dbReference type="GO" id="GO:0030170">
    <property type="term" value="F:pyridoxal phosphate binding"/>
    <property type="evidence" value="ECO:0007669"/>
    <property type="project" value="InterPro"/>
</dbReference>
<evidence type="ECO:0000256" key="2">
    <source>
        <dbReference type="ARBA" id="ARBA00022898"/>
    </source>
</evidence>
<comment type="subunit">
    <text evidence="6">Monomer.</text>
</comment>
<dbReference type="FunFam" id="3.40.50.1100:FF:000018">
    <property type="entry name" value="D-serine dehydratase"/>
    <property type="match status" value="1"/>
</dbReference>
<evidence type="ECO:0000256" key="4">
    <source>
        <dbReference type="ARBA" id="ARBA00050422"/>
    </source>
</evidence>
<dbReference type="GO" id="GO:0008721">
    <property type="term" value="F:D-serine ammonia-lyase activity"/>
    <property type="evidence" value="ECO:0007669"/>
    <property type="project" value="UniProtKB-EC"/>
</dbReference>
<proteinExistence type="inferred from homology"/>
<keyword evidence="2 6" id="KW-0663">Pyridoxal phosphate</keyword>
<dbReference type="HAMAP" id="MF_01030">
    <property type="entry name" value="D_Ser_dehydrat"/>
    <property type="match status" value="1"/>
</dbReference>
<evidence type="ECO:0000259" key="7">
    <source>
        <dbReference type="Pfam" id="PF00291"/>
    </source>
</evidence>
<dbReference type="GO" id="GO:0036088">
    <property type="term" value="P:D-serine catabolic process"/>
    <property type="evidence" value="ECO:0007669"/>
    <property type="project" value="TreeGrafter"/>
</dbReference>
<dbReference type="EMBL" id="UAVY01000010">
    <property type="protein sequence ID" value="SQB40657.1"/>
    <property type="molecule type" value="Genomic_DNA"/>
</dbReference>
<comment type="similarity">
    <text evidence="5 6">Belongs to the serine/threonine dehydratase family. DsdA subfamily.</text>
</comment>
<evidence type="ECO:0000313" key="8">
    <source>
        <dbReference type="EMBL" id="SQB40657.1"/>
    </source>
</evidence>
<dbReference type="InterPro" id="IPR011780">
    <property type="entry name" value="D_Ser_am_lyase"/>
</dbReference>
<dbReference type="PANTHER" id="PTHR48078:SF9">
    <property type="entry name" value="D-SERINE DEHYDRATASE"/>
    <property type="match status" value="1"/>
</dbReference>
<comment type="cofactor">
    <cofactor evidence="1 6">
        <name>pyridoxal 5'-phosphate</name>
        <dbReference type="ChEBI" id="CHEBI:597326"/>
    </cofactor>
</comment>
<keyword evidence="3 6" id="KW-0456">Lyase</keyword>
<gene>
    <name evidence="6 8" type="primary">dsdA</name>
    <name evidence="8" type="ORF">NCTC10786_05764</name>
</gene>
<evidence type="ECO:0000256" key="3">
    <source>
        <dbReference type="ARBA" id="ARBA00023239"/>
    </source>
</evidence>
<evidence type="ECO:0000256" key="1">
    <source>
        <dbReference type="ARBA" id="ARBA00001933"/>
    </source>
</evidence>
<protein>
    <recommendedName>
        <fullName evidence="6">D-serine dehydratase</fullName>
        <ecNumber evidence="6">4.3.1.18</ecNumber>
    </recommendedName>
    <alternativeName>
        <fullName evidence="6">D-serine deaminase</fullName>
        <shortName evidence="6">DSD</shortName>
    </alternativeName>
</protein>
<dbReference type="NCBIfam" id="NF002823">
    <property type="entry name" value="PRK02991.1"/>
    <property type="match status" value="1"/>
</dbReference>
<dbReference type="InterPro" id="IPR001926">
    <property type="entry name" value="TrpB-like_PALP"/>
</dbReference>